<evidence type="ECO:0000313" key="4">
    <source>
        <dbReference type="EMBL" id="PAA49035.1"/>
    </source>
</evidence>
<feature type="domain" description="BHLH" evidence="3">
    <location>
        <begin position="313"/>
        <end position="369"/>
    </location>
</feature>
<proteinExistence type="predicted"/>
<feature type="compositionally biased region" description="Basic residues" evidence="2">
    <location>
        <begin position="310"/>
        <end position="323"/>
    </location>
</feature>
<dbReference type="EMBL" id="NIVC01003992">
    <property type="protein sequence ID" value="PAA49035.1"/>
    <property type="molecule type" value="Genomic_DNA"/>
</dbReference>
<comment type="caution">
    <text evidence="4">The sequence shown here is derived from an EMBL/GenBank/DDBJ whole genome shotgun (WGS) entry which is preliminary data.</text>
</comment>
<evidence type="ECO:0000256" key="1">
    <source>
        <dbReference type="SAM" id="Coils"/>
    </source>
</evidence>
<evidence type="ECO:0000313" key="5">
    <source>
        <dbReference type="Proteomes" id="UP000215902"/>
    </source>
</evidence>
<dbReference type="InterPro" id="IPR011598">
    <property type="entry name" value="bHLH_dom"/>
</dbReference>
<dbReference type="GO" id="GO:0046983">
    <property type="term" value="F:protein dimerization activity"/>
    <property type="evidence" value="ECO:0007669"/>
    <property type="project" value="InterPro"/>
</dbReference>
<organism evidence="4 5">
    <name type="scientific">Macrostomum lignano</name>
    <dbReference type="NCBI Taxonomy" id="282301"/>
    <lineage>
        <taxon>Eukaryota</taxon>
        <taxon>Metazoa</taxon>
        <taxon>Spiralia</taxon>
        <taxon>Lophotrochozoa</taxon>
        <taxon>Platyhelminthes</taxon>
        <taxon>Rhabditophora</taxon>
        <taxon>Macrostomorpha</taxon>
        <taxon>Macrostomida</taxon>
        <taxon>Macrostomidae</taxon>
        <taxon>Macrostomum</taxon>
    </lineage>
</organism>
<dbReference type="PROSITE" id="PS50888">
    <property type="entry name" value="BHLH"/>
    <property type="match status" value="1"/>
</dbReference>
<feature type="non-terminal residue" evidence="4">
    <location>
        <position position="1"/>
    </location>
</feature>
<sequence>IPFFENFFELALFMDTGNGEDSMSFLLDLISSDAGNVQQHQDEPMMDAASGAGHLQQHQSTALEDIEPSYELFQFPTSVANDSNGTATSASILWQQLTMPQPQEPSLTSNTSNSAFQQYRSHSSCSSYSNFSSSVPSVASTPSLLSGFSTPAHPREWTARPTVYGASSAALRADATAAAAVPVDPDERRRRYADVNSLSRQELFDTLNRRLRRVGSSSGGGFGDGVSSPSDTSESPRWQQQHHHHSGGSGGATSSSSSAAGFSVGGAASGAAAAVSVADNPDVVDLSAAVGVGVHLKDEPATPPSTPSRLPRHQREPHKKAEKKRVEKIRQRLDQLRELCGIGGGGGGGAADRSEAKLLTRVLGCIRELQLANRRSADEANALQARLSELESEQKTLLEALDDEAAADHKVDADGDSAIEDFSGVKFESGDEAGTPSEDCEMTSETTITHDCRQGLRFQVVLQQRQHQLLYQKLHQQSQSESDSLSAGLEAYSRDRLTSGDPGAVLFHRLIGGLLVDSFRRAVLGADCNEANGAAVANGNGGDAGLDSVEFREKFQRWLSTLTASRLRRDLNQRLNEVAADFV</sequence>
<dbReference type="AlphaFoldDB" id="A0A267DIJ1"/>
<dbReference type="Proteomes" id="UP000215902">
    <property type="component" value="Unassembled WGS sequence"/>
</dbReference>
<evidence type="ECO:0000256" key="2">
    <source>
        <dbReference type="SAM" id="MobiDB-lite"/>
    </source>
</evidence>
<feature type="region of interest" description="Disordered" evidence="2">
    <location>
        <begin position="214"/>
        <end position="260"/>
    </location>
</feature>
<dbReference type="Gene3D" id="4.10.280.10">
    <property type="entry name" value="Helix-loop-helix DNA-binding domain"/>
    <property type="match status" value="1"/>
</dbReference>
<name>A0A267DIJ1_9PLAT</name>
<dbReference type="SUPFAM" id="SSF47459">
    <property type="entry name" value="HLH, helix-loop-helix DNA-binding domain"/>
    <property type="match status" value="1"/>
</dbReference>
<reference evidence="4 5" key="1">
    <citation type="submission" date="2017-06" db="EMBL/GenBank/DDBJ databases">
        <title>A platform for efficient transgenesis in Macrostomum lignano, a flatworm model organism for stem cell research.</title>
        <authorList>
            <person name="Berezikov E."/>
        </authorList>
    </citation>
    <scope>NUCLEOTIDE SEQUENCE [LARGE SCALE GENOMIC DNA]</scope>
    <source>
        <strain evidence="4">DV1</strain>
        <tissue evidence="4">Whole organism</tissue>
    </source>
</reference>
<dbReference type="InterPro" id="IPR036638">
    <property type="entry name" value="HLH_DNA-bd_sf"/>
</dbReference>
<evidence type="ECO:0000259" key="3">
    <source>
        <dbReference type="PROSITE" id="PS50888"/>
    </source>
</evidence>
<feature type="region of interest" description="Disordered" evidence="2">
    <location>
        <begin position="295"/>
        <end position="325"/>
    </location>
</feature>
<keyword evidence="5" id="KW-1185">Reference proteome</keyword>
<feature type="coiled-coil region" evidence="1">
    <location>
        <begin position="366"/>
        <end position="407"/>
    </location>
</feature>
<keyword evidence="1" id="KW-0175">Coiled coil</keyword>
<protein>
    <recommendedName>
        <fullName evidence="3">BHLH domain-containing protein</fullName>
    </recommendedName>
</protein>
<gene>
    <name evidence="4" type="ORF">BOX15_Mlig021082g1</name>
</gene>
<accession>A0A267DIJ1</accession>